<name>A0A645I4J1_9ZZZZ</name>
<evidence type="ECO:0000313" key="1">
    <source>
        <dbReference type="EMBL" id="MPN46217.1"/>
    </source>
</evidence>
<reference evidence="1" key="1">
    <citation type="submission" date="2019-08" db="EMBL/GenBank/DDBJ databases">
        <authorList>
            <person name="Kucharzyk K."/>
            <person name="Murdoch R.W."/>
            <person name="Higgins S."/>
            <person name="Loffler F."/>
        </authorList>
    </citation>
    <scope>NUCLEOTIDE SEQUENCE</scope>
</reference>
<dbReference type="EMBL" id="VSSQ01106700">
    <property type="protein sequence ID" value="MPN46217.1"/>
    <property type="molecule type" value="Genomic_DNA"/>
</dbReference>
<accession>A0A645I4J1</accession>
<sequence length="91" mass="10097">MRNTEYEIIEIRFSSSYSTDFKTVEKTSTFLKMTPDTSVPSNPEDHYIVVPPEVFELFVSLIENGKIASVNSISATLKDGSVLCSDEGLEA</sequence>
<protein>
    <submittedName>
        <fullName evidence="1">Uncharacterized protein</fullName>
    </submittedName>
</protein>
<organism evidence="1">
    <name type="scientific">bioreactor metagenome</name>
    <dbReference type="NCBI Taxonomy" id="1076179"/>
    <lineage>
        <taxon>unclassified sequences</taxon>
        <taxon>metagenomes</taxon>
        <taxon>ecological metagenomes</taxon>
    </lineage>
</organism>
<dbReference type="AlphaFoldDB" id="A0A645I4J1"/>
<proteinExistence type="predicted"/>
<gene>
    <name evidence="1" type="ORF">SDC9_193800</name>
</gene>
<comment type="caution">
    <text evidence="1">The sequence shown here is derived from an EMBL/GenBank/DDBJ whole genome shotgun (WGS) entry which is preliminary data.</text>
</comment>